<gene>
    <name evidence="1" type="ORF">ACI1P1_09635</name>
</gene>
<organism evidence="1 2">
    <name type="scientific">Paenibacillus mesotrionivorans</name>
    <dbReference type="NCBI Taxonomy" id="3160968"/>
    <lineage>
        <taxon>Bacteria</taxon>
        <taxon>Bacillati</taxon>
        <taxon>Bacillota</taxon>
        <taxon>Bacilli</taxon>
        <taxon>Bacillales</taxon>
        <taxon>Paenibacillaceae</taxon>
        <taxon>Paenibacillus</taxon>
    </lineage>
</organism>
<evidence type="ECO:0000313" key="2">
    <source>
        <dbReference type="Proteomes" id="UP001631969"/>
    </source>
</evidence>
<evidence type="ECO:0000313" key="1">
    <source>
        <dbReference type="EMBL" id="MFM9328548.1"/>
    </source>
</evidence>
<sequence>MRKFITSIVAASMLFAYASAASAASWLNDSKLSAGSIGVQYQADSGARVKVMVTKDGTSYTYDLKNNGTEESFPLQLGDGTYKIAVLENTTGNKYKSVYSATKDVVLADANAVYLNSTQNVNWAAATDVVAKAKELTAGLNTDEAKVKAIYDYIIGSVTYDYELAANVATGYIPNLSQVLVDGTGICYDYSSLFAAMTRSVGVPTKLMMGTSEYVNVYHAWNEVLLNGAWVTVDTTVDAGSGSAAFAKDSSKYVAAKSY</sequence>
<proteinExistence type="predicted"/>
<dbReference type="EMBL" id="JBJURJ010000005">
    <property type="protein sequence ID" value="MFM9328548.1"/>
    <property type="molecule type" value="Genomic_DNA"/>
</dbReference>
<name>A0ACC7NV00_9BACL</name>
<dbReference type="Proteomes" id="UP001631969">
    <property type="component" value="Unassembled WGS sequence"/>
</dbReference>
<protein>
    <submittedName>
        <fullName evidence="1">Transglutaminase-like domain-containing protein</fullName>
    </submittedName>
</protein>
<keyword evidence="2" id="KW-1185">Reference proteome</keyword>
<reference evidence="1" key="1">
    <citation type="submission" date="2024-12" db="EMBL/GenBank/DDBJ databases">
        <authorList>
            <person name="Wu N."/>
        </authorList>
    </citation>
    <scope>NUCLEOTIDE SEQUENCE</scope>
    <source>
        <strain evidence="1">P15</strain>
    </source>
</reference>
<accession>A0ACC7NV00</accession>
<comment type="caution">
    <text evidence="1">The sequence shown here is derived from an EMBL/GenBank/DDBJ whole genome shotgun (WGS) entry which is preliminary data.</text>
</comment>